<comment type="caution">
    <text evidence="3">The sequence shown here is derived from an EMBL/GenBank/DDBJ whole genome shotgun (WGS) entry which is preliminary data.</text>
</comment>
<sequence length="489" mass="56450">MASRLGDVRVVVVAPSYEAPVTISRIQNEFPRLVIDRDVDKVWRAYEASNHDQIVFDRCSRVAHVLSHPRSDMTSYRDTLDAIDSARDRAPCGPCQHDETRTAEVKSGSRKTAKVRRPIRIEVKARRYEEYRRSNSRPTINVRANYNHQRPEQDYGRQQQRTQMQMPPQQQQNHADQRSQQTATTTAYPHWNRQQNINYQQPSNYRTSGAAYRGRENEDNNPRQPTPNFDPRQNQPNYNHQHTSQTTTSTTSRSPTASNRGYGPDEDYEDDLLPAVMTTPSVQTQIPYPTQFDPLWPTPAPGQFFHSDPRNPKKIHDPRFTKFGEQASENNIPCSAYTDDICYQQQEKFGREGLSKCCQRGIYLTDVCVPGKCSNHTVQLCCFQKFLQARYACCENDEQSLGPASTNDFSMCCHDNFVNDDECCGKETAANYWRSVHEVCYPNTKVDYSGIRMEVRFAEGVRVVDMNENRVWDYECRNGGNRTQYAYIP</sequence>
<protein>
    <recommendedName>
        <fullName evidence="2">Selenoprotein P N-terminal domain-containing protein</fullName>
    </recommendedName>
</protein>
<feature type="compositionally biased region" description="Basic and acidic residues" evidence="1">
    <location>
        <begin position="87"/>
        <end position="104"/>
    </location>
</feature>
<reference evidence="3 4" key="1">
    <citation type="submission" date="2014-10" db="EMBL/GenBank/DDBJ databases">
        <title>Draft genome of the hookworm Ancylostoma caninum.</title>
        <authorList>
            <person name="Mitreva M."/>
        </authorList>
    </citation>
    <scope>NUCLEOTIDE SEQUENCE [LARGE SCALE GENOMIC DNA]</scope>
    <source>
        <strain evidence="3 4">Baltimore</strain>
    </source>
</reference>
<evidence type="ECO:0000313" key="3">
    <source>
        <dbReference type="EMBL" id="RCN35864.1"/>
    </source>
</evidence>
<organism evidence="3 4">
    <name type="scientific">Ancylostoma caninum</name>
    <name type="common">Dog hookworm</name>
    <dbReference type="NCBI Taxonomy" id="29170"/>
    <lineage>
        <taxon>Eukaryota</taxon>
        <taxon>Metazoa</taxon>
        <taxon>Ecdysozoa</taxon>
        <taxon>Nematoda</taxon>
        <taxon>Chromadorea</taxon>
        <taxon>Rhabditida</taxon>
        <taxon>Rhabditina</taxon>
        <taxon>Rhabditomorpha</taxon>
        <taxon>Strongyloidea</taxon>
        <taxon>Ancylostomatidae</taxon>
        <taxon>Ancylostomatinae</taxon>
        <taxon>Ancylostoma</taxon>
    </lineage>
</organism>
<feature type="compositionally biased region" description="Low complexity" evidence="1">
    <location>
        <begin position="157"/>
        <end position="172"/>
    </location>
</feature>
<feature type="compositionally biased region" description="Low complexity" evidence="1">
    <location>
        <begin position="243"/>
        <end position="258"/>
    </location>
</feature>
<accession>A0A368FUH2</accession>
<evidence type="ECO:0000259" key="2">
    <source>
        <dbReference type="Pfam" id="PF04592"/>
    </source>
</evidence>
<dbReference type="AlphaFoldDB" id="A0A368FUH2"/>
<name>A0A368FUH2_ANCCA</name>
<feature type="compositionally biased region" description="Polar residues" evidence="1">
    <location>
        <begin position="138"/>
        <end position="148"/>
    </location>
</feature>
<dbReference type="Pfam" id="PF04592">
    <property type="entry name" value="SelP_N"/>
    <property type="match status" value="1"/>
</dbReference>
<feature type="compositionally biased region" description="Polar residues" evidence="1">
    <location>
        <begin position="222"/>
        <end position="242"/>
    </location>
</feature>
<evidence type="ECO:0000313" key="4">
    <source>
        <dbReference type="Proteomes" id="UP000252519"/>
    </source>
</evidence>
<feature type="compositionally biased region" description="Basic residues" evidence="1">
    <location>
        <begin position="108"/>
        <end position="118"/>
    </location>
</feature>
<feature type="compositionally biased region" description="Polar residues" evidence="1">
    <location>
        <begin position="178"/>
        <end position="207"/>
    </location>
</feature>
<evidence type="ECO:0000256" key="1">
    <source>
        <dbReference type="SAM" id="MobiDB-lite"/>
    </source>
</evidence>
<dbReference type="InterPro" id="IPR007671">
    <property type="entry name" value="Selenoprotein-P_N"/>
</dbReference>
<proteinExistence type="predicted"/>
<dbReference type="Proteomes" id="UP000252519">
    <property type="component" value="Unassembled WGS sequence"/>
</dbReference>
<dbReference type="EMBL" id="JOJR01000617">
    <property type="protein sequence ID" value="RCN35864.1"/>
    <property type="molecule type" value="Genomic_DNA"/>
</dbReference>
<feature type="domain" description="Selenoprotein P N-terminal" evidence="2">
    <location>
        <begin position="36"/>
        <end position="178"/>
    </location>
</feature>
<dbReference type="OrthoDB" id="6134775at2759"/>
<feature type="compositionally biased region" description="Basic and acidic residues" evidence="1">
    <location>
        <begin position="119"/>
        <end position="133"/>
    </location>
</feature>
<keyword evidence="4" id="KW-1185">Reference proteome</keyword>
<dbReference type="STRING" id="29170.A0A368FUH2"/>
<gene>
    <name evidence="3" type="ORF">ANCCAN_18255</name>
</gene>
<feature type="region of interest" description="Disordered" evidence="1">
    <location>
        <begin position="87"/>
        <end position="267"/>
    </location>
</feature>